<gene>
    <name evidence="2" type="ORF">PCKR_119</name>
    <name evidence="3" type="ORF">PFK_119</name>
</gene>
<sequence length="212" mass="23797">MDLVLNPLGVGFNRMFSGPKQTKKLTMREERMDISVQASHDKNPKAINDTIQQETLANALSIPDTENFKENGNSSYRNNRGLNPTTENADSIENSNVIVSCDHMHQEGQSLILRSLVGALFPSTLYLIVDKNMELQPKPLKEFSKFKHLSEDDGDRQVLVVFGDPRQAKRLCGRTQRVIKLPDPSLLGRTASYLLVRGITRILLDGTLYSLD</sequence>
<accession>A0A1L5YB41</accession>
<dbReference type="EMBL" id="KX897545">
    <property type="protein sequence ID" value="APP87920.1"/>
    <property type="molecule type" value="Genomic_DNA"/>
</dbReference>
<feature type="compositionally biased region" description="Polar residues" evidence="1">
    <location>
        <begin position="70"/>
        <end position="89"/>
    </location>
</feature>
<name>A0A1L5YB41_9EUKA</name>
<keyword evidence="2" id="KW-0934">Plastid</keyword>
<feature type="region of interest" description="Disordered" evidence="1">
    <location>
        <begin position="66"/>
        <end position="89"/>
    </location>
</feature>
<evidence type="ECO:0000313" key="3">
    <source>
        <dbReference type="EMBL" id="AQX44687.1"/>
    </source>
</evidence>
<protein>
    <submittedName>
        <fullName evidence="2">Uncharacterized protein</fullName>
    </submittedName>
</protein>
<dbReference type="EMBL" id="KY124271">
    <property type="protein sequence ID" value="AQX44687.1"/>
    <property type="molecule type" value="Genomic_DNA"/>
</dbReference>
<reference evidence="2" key="1">
    <citation type="journal article" date="2017" name="Protist">
        <title>Diversity of the Photosynthetic Paulinella Species, with the Description of Paulinella micropora sp. nov. and the Chromatophore Genome Sequence for strain KR01.</title>
        <authorList>
            <person name="Lhee D."/>
            <person name="Yang E.C."/>
            <person name="Kim J.I."/>
            <person name="Nakayama T."/>
            <person name="Zuccarello G."/>
            <person name="Andersen R.A."/>
            <person name="Yoon H.S."/>
        </authorList>
    </citation>
    <scope>NUCLEOTIDE SEQUENCE</scope>
    <source>
        <strain evidence="3">FK01</strain>
        <strain evidence="2">KR01</strain>
    </source>
</reference>
<evidence type="ECO:0000313" key="2">
    <source>
        <dbReference type="EMBL" id="APP87920.1"/>
    </source>
</evidence>
<proteinExistence type="predicted"/>
<dbReference type="AlphaFoldDB" id="A0A1L5YB41"/>
<organism evidence="2">
    <name type="scientific">Paulinella micropora</name>
    <dbReference type="NCBI Taxonomy" id="1928728"/>
    <lineage>
        <taxon>Eukaryota</taxon>
        <taxon>Sar</taxon>
        <taxon>Rhizaria</taxon>
        <taxon>Cercozoa</taxon>
        <taxon>Imbricatea</taxon>
        <taxon>Silicofilosea</taxon>
        <taxon>Euglyphida</taxon>
        <taxon>Paulinellidae</taxon>
        <taxon>Paulinella</taxon>
    </lineage>
</organism>
<evidence type="ECO:0000256" key="1">
    <source>
        <dbReference type="SAM" id="MobiDB-lite"/>
    </source>
</evidence>
<geneLocation type="plastid" evidence="2"/>